<gene>
    <name evidence="1" type="ORF">FGG08_003090</name>
</gene>
<evidence type="ECO:0000313" key="2">
    <source>
        <dbReference type="Proteomes" id="UP000698800"/>
    </source>
</evidence>
<reference evidence="1" key="1">
    <citation type="submission" date="2021-03" db="EMBL/GenBank/DDBJ databases">
        <title>Comparative genomics and phylogenomic investigation of the class Geoglossomycetes provide insights into ecological specialization and systematics.</title>
        <authorList>
            <person name="Melie T."/>
            <person name="Pirro S."/>
            <person name="Miller A.N."/>
            <person name="Quandt A."/>
        </authorList>
    </citation>
    <scope>NUCLEOTIDE SEQUENCE</scope>
    <source>
        <strain evidence="1">GBOQ0MN5Z8</strain>
    </source>
</reference>
<keyword evidence="2" id="KW-1185">Reference proteome</keyword>
<dbReference type="AlphaFoldDB" id="A0A9P8L3W7"/>
<dbReference type="EMBL" id="JAGHQL010000052">
    <property type="protein sequence ID" value="KAH0542494.1"/>
    <property type="molecule type" value="Genomic_DNA"/>
</dbReference>
<name>A0A9P8L3W7_9PEZI</name>
<proteinExistence type="predicted"/>
<accession>A0A9P8L3W7</accession>
<comment type="caution">
    <text evidence="1">The sequence shown here is derived from an EMBL/GenBank/DDBJ whole genome shotgun (WGS) entry which is preliminary data.</text>
</comment>
<evidence type="ECO:0000313" key="1">
    <source>
        <dbReference type="EMBL" id="KAH0542494.1"/>
    </source>
</evidence>
<dbReference type="InterPro" id="IPR038213">
    <property type="entry name" value="IFI6/IFI27-like_sf"/>
</dbReference>
<sequence>MKAEIIMLAVIVTMPHPSKSRALELDLKDIARKGTEAISSIKDRVVEVDWQGLHQKGVDAINQAGSQVAEANWQGLHQKGVDAVNQAGAQIVDVDWQSLLDRCRDVLDEAKSQLSQVEWETILKKLLEILEHIKGQVILVEWSKLPSELQDWIKEHPADAAFYLVGGVVFFYPSVVSGPLLGLLGFASKGPIAGSPATLAQAMIGEVPARHIFSYLQSAAMGGYGAFPVETAVRGVAAAAIAIKFLSDMGTADREAYLEGDPERDHGMGKAEDFVLLRVD</sequence>
<dbReference type="Gene3D" id="6.10.110.10">
    <property type="match status" value="1"/>
</dbReference>
<dbReference type="Proteomes" id="UP000698800">
    <property type="component" value="Unassembled WGS sequence"/>
</dbReference>
<protein>
    <submittedName>
        <fullName evidence="1">Uncharacterized protein</fullName>
    </submittedName>
</protein>
<organism evidence="1 2">
    <name type="scientific">Glutinoglossum americanum</name>
    <dbReference type="NCBI Taxonomy" id="1670608"/>
    <lineage>
        <taxon>Eukaryota</taxon>
        <taxon>Fungi</taxon>
        <taxon>Dikarya</taxon>
        <taxon>Ascomycota</taxon>
        <taxon>Pezizomycotina</taxon>
        <taxon>Geoglossomycetes</taxon>
        <taxon>Geoglossales</taxon>
        <taxon>Geoglossaceae</taxon>
        <taxon>Glutinoglossum</taxon>
    </lineage>
</organism>
<dbReference type="OrthoDB" id="440424at2759"/>